<name>F8Q3D1_SERL3</name>
<dbReference type="STRING" id="936435.F8Q3D1"/>
<accession>F8Q3D1</accession>
<dbReference type="InterPro" id="IPR046496">
    <property type="entry name" value="DUF6589"/>
</dbReference>
<dbReference type="InParanoid" id="F8Q3D1"/>
<keyword evidence="3" id="KW-1185">Reference proteome</keyword>
<protein>
    <recommendedName>
        <fullName evidence="1">DUF6589 domain-containing protein</fullName>
    </recommendedName>
</protein>
<dbReference type="EMBL" id="GL945482">
    <property type="protein sequence ID" value="EGN97692.1"/>
    <property type="molecule type" value="Genomic_DNA"/>
</dbReference>
<evidence type="ECO:0000313" key="3">
    <source>
        <dbReference type="Proteomes" id="UP000008063"/>
    </source>
</evidence>
<dbReference type="OrthoDB" id="4743193at2759"/>
<dbReference type="HOGENOM" id="CLU_009487_1_2_1"/>
<dbReference type="OMA" id="NHIAQIR"/>
<dbReference type="Proteomes" id="UP000008063">
    <property type="component" value="Unassembled WGS sequence"/>
</dbReference>
<feature type="domain" description="DUF6589" evidence="1">
    <location>
        <begin position="6"/>
        <end position="224"/>
    </location>
</feature>
<proteinExistence type="predicted"/>
<evidence type="ECO:0000313" key="2">
    <source>
        <dbReference type="EMBL" id="EGN97692.1"/>
    </source>
</evidence>
<dbReference type="Pfam" id="PF20231">
    <property type="entry name" value="DUF6589"/>
    <property type="match status" value="1"/>
</dbReference>
<reference evidence="3" key="1">
    <citation type="journal article" date="2011" name="Science">
        <title>The plant cell wall-decomposing machinery underlies the functional diversity of forest fungi.</title>
        <authorList>
            <person name="Eastwood D.C."/>
            <person name="Floudas D."/>
            <person name="Binder M."/>
            <person name="Majcherczyk A."/>
            <person name="Schneider P."/>
            <person name="Aerts A."/>
            <person name="Asiegbu F.O."/>
            <person name="Baker S.E."/>
            <person name="Barry K."/>
            <person name="Bendiksby M."/>
            <person name="Blumentritt M."/>
            <person name="Coutinho P.M."/>
            <person name="Cullen D."/>
            <person name="de Vries R.P."/>
            <person name="Gathman A."/>
            <person name="Goodell B."/>
            <person name="Henrissat B."/>
            <person name="Ihrmark K."/>
            <person name="Kauserud H."/>
            <person name="Kohler A."/>
            <person name="LaButti K."/>
            <person name="Lapidus A."/>
            <person name="Lavin J.L."/>
            <person name="Lee Y.-H."/>
            <person name="Lindquist E."/>
            <person name="Lilly W."/>
            <person name="Lucas S."/>
            <person name="Morin E."/>
            <person name="Murat C."/>
            <person name="Oguiza J.A."/>
            <person name="Park J."/>
            <person name="Pisabarro A.G."/>
            <person name="Riley R."/>
            <person name="Rosling A."/>
            <person name="Salamov A."/>
            <person name="Schmidt O."/>
            <person name="Schmutz J."/>
            <person name="Skrede I."/>
            <person name="Stenlid J."/>
            <person name="Wiebenga A."/>
            <person name="Xie X."/>
            <person name="Kuees U."/>
            <person name="Hibbett D.S."/>
            <person name="Hoffmeister D."/>
            <person name="Hoegberg N."/>
            <person name="Martin F."/>
            <person name="Grigoriev I.V."/>
            <person name="Watkinson S.C."/>
        </authorList>
    </citation>
    <scope>NUCLEOTIDE SEQUENCE [LARGE SCALE GENOMIC DNA]</scope>
    <source>
        <strain evidence="3">strain S7.3</strain>
    </source>
</reference>
<sequence length="228" mass="25542">MPVWCKCFKSQLEEPSVLEQIPLINAPIVAARAMDVNNSTISGKIYAVVNLMAQGGVKELVEDTNLDHVDVSEHIVLFHGDLGTGEQLQAIQEQRSIEETPWNHFQYLISVPGLFHLKMACADTLWCTFLQLATARQDETSLMHNVSMLQPRETGIYGSKPGFRHMHQLVNHPGIYHCLDCWRVEVKTCNPAHSTLALFATSAPSFEELKAIAIHLAKACYDTQFLDL</sequence>
<dbReference type="AlphaFoldDB" id="F8Q3D1"/>
<organism evidence="3">
    <name type="scientific">Serpula lacrymans var. lacrymans (strain S7.3)</name>
    <name type="common">Dry rot fungus</name>
    <dbReference type="NCBI Taxonomy" id="936435"/>
    <lineage>
        <taxon>Eukaryota</taxon>
        <taxon>Fungi</taxon>
        <taxon>Dikarya</taxon>
        <taxon>Basidiomycota</taxon>
        <taxon>Agaricomycotina</taxon>
        <taxon>Agaricomycetes</taxon>
        <taxon>Agaricomycetidae</taxon>
        <taxon>Boletales</taxon>
        <taxon>Coniophorineae</taxon>
        <taxon>Serpulaceae</taxon>
        <taxon>Serpula</taxon>
    </lineage>
</organism>
<gene>
    <name evidence="2" type="ORF">SERLA73DRAFT_154003</name>
</gene>
<evidence type="ECO:0000259" key="1">
    <source>
        <dbReference type="Pfam" id="PF20231"/>
    </source>
</evidence>